<dbReference type="InterPro" id="IPR036922">
    <property type="entry name" value="Rieske_2Fe-2S_sf"/>
</dbReference>
<dbReference type="Gene3D" id="2.102.10.10">
    <property type="entry name" value="Rieske [2Fe-2S] iron-sulphur domain"/>
    <property type="match status" value="1"/>
</dbReference>
<reference evidence="6 7" key="1">
    <citation type="submission" date="2018-05" db="EMBL/GenBank/DDBJ databases">
        <title>The Hungate 1000. A catalogue of reference genomes from the rumen microbiome.</title>
        <authorList>
            <person name="Kelly W."/>
        </authorList>
    </citation>
    <scope>NUCLEOTIDE SEQUENCE [LARGE SCALE GENOMIC DNA]</scope>
    <source>
        <strain evidence="6 7">NLAE-zl-C242</strain>
    </source>
</reference>
<dbReference type="EMBL" id="QGDL01000014">
    <property type="protein sequence ID" value="PWJ23450.1"/>
    <property type="molecule type" value="Genomic_DNA"/>
</dbReference>
<dbReference type="GO" id="GO:0046872">
    <property type="term" value="F:metal ion binding"/>
    <property type="evidence" value="ECO:0007669"/>
    <property type="project" value="UniProtKB-KW"/>
</dbReference>
<accession>A0A2Y9BJL9</accession>
<dbReference type="Gene3D" id="3.30.9.10">
    <property type="entry name" value="D-Amino Acid Oxidase, subunit A, domain 2"/>
    <property type="match status" value="1"/>
</dbReference>
<evidence type="ECO:0000256" key="2">
    <source>
        <dbReference type="ARBA" id="ARBA00022723"/>
    </source>
</evidence>
<dbReference type="RefSeq" id="WP_109732971.1">
    <property type="nucleotide sequence ID" value="NZ_BAAACK010000015.1"/>
</dbReference>
<dbReference type="GO" id="GO:0051537">
    <property type="term" value="F:2 iron, 2 sulfur cluster binding"/>
    <property type="evidence" value="ECO:0007669"/>
    <property type="project" value="UniProtKB-KW"/>
</dbReference>
<dbReference type="GO" id="GO:0016705">
    <property type="term" value="F:oxidoreductase activity, acting on paired donors, with incorporation or reduction of molecular oxygen"/>
    <property type="evidence" value="ECO:0007669"/>
    <property type="project" value="UniProtKB-ARBA"/>
</dbReference>
<keyword evidence="1" id="KW-0001">2Fe-2S</keyword>
<organism evidence="6 7">
    <name type="scientific">Faecalicatena orotica</name>
    <dbReference type="NCBI Taxonomy" id="1544"/>
    <lineage>
        <taxon>Bacteria</taxon>
        <taxon>Bacillati</taxon>
        <taxon>Bacillota</taxon>
        <taxon>Clostridia</taxon>
        <taxon>Lachnospirales</taxon>
        <taxon>Lachnospiraceae</taxon>
        <taxon>Faecalicatena</taxon>
    </lineage>
</organism>
<evidence type="ECO:0000256" key="3">
    <source>
        <dbReference type="ARBA" id="ARBA00023004"/>
    </source>
</evidence>
<dbReference type="SUPFAM" id="SSF51905">
    <property type="entry name" value="FAD/NAD(P)-binding domain"/>
    <property type="match status" value="1"/>
</dbReference>
<dbReference type="Proteomes" id="UP000245845">
    <property type="component" value="Unassembled WGS sequence"/>
</dbReference>
<evidence type="ECO:0000313" key="7">
    <source>
        <dbReference type="Proteomes" id="UP000245845"/>
    </source>
</evidence>
<keyword evidence="2" id="KW-0479">Metal-binding</keyword>
<dbReference type="PANTHER" id="PTHR13847">
    <property type="entry name" value="SARCOSINE DEHYDROGENASE-RELATED"/>
    <property type="match status" value="1"/>
</dbReference>
<evidence type="ECO:0000313" key="6">
    <source>
        <dbReference type="EMBL" id="PWJ23450.1"/>
    </source>
</evidence>
<dbReference type="Pfam" id="PF01266">
    <property type="entry name" value="DAO"/>
    <property type="match status" value="1"/>
</dbReference>
<dbReference type="PANTHER" id="PTHR13847:SF274">
    <property type="entry name" value="RIESKE 2FE-2S IRON-SULFUR PROTEIN YHFW-RELATED"/>
    <property type="match status" value="1"/>
</dbReference>
<protein>
    <submittedName>
        <fullName evidence="6">Glycine/D-amino acid oxidase-like deaminating enzyme</fullName>
    </submittedName>
</protein>
<dbReference type="Pfam" id="PF00355">
    <property type="entry name" value="Rieske"/>
    <property type="match status" value="1"/>
</dbReference>
<evidence type="ECO:0000259" key="5">
    <source>
        <dbReference type="PROSITE" id="PS51296"/>
    </source>
</evidence>
<sequence length="486" mass="54385">MVKKSIWSISASAGKRDPLSGNISTDTVIIGGGMAGVLTAHFLEQAGVECVILEENRIGSGQTKNTTAKVTAQHGLIYDRLLQSVGKEKARQYAAANQEAIHRYRILAEKYQMDCQWGDCPAYLYTSVDSKRLRQEYEAAKRLGIPGELTEKTELPFPVKLALKFENQGRFHPLKFLYSIAGDLKIYENTKVKHVEGHTVTSDLGQVTAKNIVFACHYPFQNVPGYYFMRMHQERSYVVSVKQTCSFNGMYYGIDEDALSFRSAGEEILIGGGGHRTGKKTAGNSYDYLAHMAEKYWPGCKETARWSAQDCMTLDNIPYIGLFSRSCPDWYVATGFGKWGMTSSMVSAMILTDLILKRECPYADVFSPQRYNIQASAANFIKDSGHAAAGLLKRAAGIPKEKLEEIRPGEGAVIEHDGQKYGVYKSETGKKYAVSVKCPHLGCQLEWNAQEKSWDCPCHGSRFDYQGRKLDEPAQEDTECYIWEED</sequence>
<gene>
    <name evidence="6" type="ORF">A8806_11476</name>
</gene>
<dbReference type="AlphaFoldDB" id="A0A2Y9BJL9"/>
<dbReference type="OrthoDB" id="9767869at2"/>
<dbReference type="PROSITE" id="PS51296">
    <property type="entry name" value="RIESKE"/>
    <property type="match status" value="1"/>
</dbReference>
<dbReference type="InterPro" id="IPR006076">
    <property type="entry name" value="FAD-dep_OxRdtase"/>
</dbReference>
<evidence type="ECO:0000256" key="4">
    <source>
        <dbReference type="ARBA" id="ARBA00023014"/>
    </source>
</evidence>
<evidence type="ECO:0000256" key="1">
    <source>
        <dbReference type="ARBA" id="ARBA00022714"/>
    </source>
</evidence>
<dbReference type="GO" id="GO:0004497">
    <property type="term" value="F:monooxygenase activity"/>
    <property type="evidence" value="ECO:0007669"/>
    <property type="project" value="UniProtKB-ARBA"/>
</dbReference>
<dbReference type="GO" id="GO:0005737">
    <property type="term" value="C:cytoplasm"/>
    <property type="evidence" value="ECO:0007669"/>
    <property type="project" value="TreeGrafter"/>
</dbReference>
<keyword evidence="3" id="KW-0408">Iron</keyword>
<dbReference type="SUPFAM" id="SSF50022">
    <property type="entry name" value="ISP domain"/>
    <property type="match status" value="1"/>
</dbReference>
<keyword evidence="4" id="KW-0411">Iron-sulfur</keyword>
<keyword evidence="7" id="KW-1185">Reference proteome</keyword>
<feature type="domain" description="Rieske" evidence="5">
    <location>
        <begin position="398"/>
        <end position="486"/>
    </location>
</feature>
<proteinExistence type="predicted"/>
<comment type="caution">
    <text evidence="6">The sequence shown here is derived from an EMBL/GenBank/DDBJ whole genome shotgun (WGS) entry which is preliminary data.</text>
</comment>
<dbReference type="InterPro" id="IPR036188">
    <property type="entry name" value="FAD/NAD-bd_sf"/>
</dbReference>
<name>A0A2Y9BJL9_9FIRM</name>
<dbReference type="Gene3D" id="3.50.50.60">
    <property type="entry name" value="FAD/NAD(P)-binding domain"/>
    <property type="match status" value="1"/>
</dbReference>
<dbReference type="InterPro" id="IPR017941">
    <property type="entry name" value="Rieske_2Fe-2S"/>
</dbReference>